<name>A0A8J8NAJ0_HALGN</name>
<dbReference type="Proteomes" id="UP000785679">
    <property type="component" value="Unassembled WGS sequence"/>
</dbReference>
<feature type="signal peptide" evidence="1">
    <location>
        <begin position="1"/>
        <end position="24"/>
    </location>
</feature>
<feature type="chain" id="PRO_5035260029" evidence="1">
    <location>
        <begin position="25"/>
        <end position="143"/>
    </location>
</feature>
<sequence length="143" mass="15518">MSGIQKVAMLASLTMFAMNTQAKAASEIVTPPAGTVWTEGAVKSIAFAWEYGCSGYTVKVIRESDDEVLFSTNHGLPTGNPEVYTFIVPDPDGTSGTEIPVIIEVEYTQLMGTRVKITQEIKIKNSQYYSSALNYAGSPLVRQ</sequence>
<evidence type="ECO:0000256" key="1">
    <source>
        <dbReference type="SAM" id="SignalP"/>
    </source>
</evidence>
<reference evidence="2" key="1">
    <citation type="submission" date="2019-06" db="EMBL/GenBank/DDBJ databases">
        <authorList>
            <person name="Zheng W."/>
        </authorList>
    </citation>
    <scope>NUCLEOTIDE SEQUENCE</scope>
    <source>
        <strain evidence="2">QDHG01</strain>
    </source>
</reference>
<evidence type="ECO:0000313" key="3">
    <source>
        <dbReference type="Proteomes" id="UP000785679"/>
    </source>
</evidence>
<dbReference type="AlphaFoldDB" id="A0A8J8NAJ0"/>
<keyword evidence="3" id="KW-1185">Reference proteome</keyword>
<keyword evidence="1" id="KW-0732">Signal</keyword>
<protein>
    <submittedName>
        <fullName evidence="2">Uncharacterized protein</fullName>
    </submittedName>
</protein>
<proteinExistence type="predicted"/>
<gene>
    <name evidence="2" type="ORF">FGO68_gene10117</name>
</gene>
<dbReference type="EMBL" id="RRYP01030011">
    <property type="protein sequence ID" value="TNV71304.1"/>
    <property type="molecule type" value="Genomic_DNA"/>
</dbReference>
<organism evidence="2 3">
    <name type="scientific">Halteria grandinella</name>
    <dbReference type="NCBI Taxonomy" id="5974"/>
    <lineage>
        <taxon>Eukaryota</taxon>
        <taxon>Sar</taxon>
        <taxon>Alveolata</taxon>
        <taxon>Ciliophora</taxon>
        <taxon>Intramacronucleata</taxon>
        <taxon>Spirotrichea</taxon>
        <taxon>Stichotrichia</taxon>
        <taxon>Sporadotrichida</taxon>
        <taxon>Halteriidae</taxon>
        <taxon>Halteria</taxon>
    </lineage>
</organism>
<accession>A0A8J8NAJ0</accession>
<comment type="caution">
    <text evidence="2">The sequence shown here is derived from an EMBL/GenBank/DDBJ whole genome shotgun (WGS) entry which is preliminary data.</text>
</comment>
<evidence type="ECO:0000313" key="2">
    <source>
        <dbReference type="EMBL" id="TNV71304.1"/>
    </source>
</evidence>